<feature type="domain" description="Methyltransferase type 11" evidence="1">
    <location>
        <begin position="26"/>
        <end position="101"/>
    </location>
</feature>
<organism evidence="2 3">
    <name type="scientific">Aeromicrobium phragmitis</name>
    <dbReference type="NCBI Taxonomy" id="2478914"/>
    <lineage>
        <taxon>Bacteria</taxon>
        <taxon>Bacillati</taxon>
        <taxon>Actinomycetota</taxon>
        <taxon>Actinomycetes</taxon>
        <taxon>Propionibacteriales</taxon>
        <taxon>Nocardioidaceae</taxon>
        <taxon>Aeromicrobium</taxon>
    </lineage>
</organism>
<dbReference type="OrthoDB" id="9797252at2"/>
<evidence type="ECO:0000313" key="3">
    <source>
        <dbReference type="Proteomes" id="UP000282515"/>
    </source>
</evidence>
<sequence>MNDVVPVARAMKWLVGDRLALVLHIGDGPLAYELADQGHDVTIVGDDVTAIRHPHIAYVRSQGDYLPFRSRSFDAVVAPDLNDEVAALAEYARVLVDDGLLSTMARRYDDSIPWMRKLRTITGDRAGTIAPVNTFTASGLFHPPESQEFNAWQELDFPTLMRFAESTKHPTVPAAALSAVHELWREYGEQTGSLRLRHETQCLRARVDKSQLAAEPEPPDTVLIDFH</sequence>
<evidence type="ECO:0000313" key="2">
    <source>
        <dbReference type="EMBL" id="RLV57511.1"/>
    </source>
</evidence>
<dbReference type="Gene3D" id="3.40.50.150">
    <property type="entry name" value="Vaccinia Virus protein VP39"/>
    <property type="match status" value="1"/>
</dbReference>
<evidence type="ECO:0000259" key="1">
    <source>
        <dbReference type="Pfam" id="PF08241"/>
    </source>
</evidence>
<proteinExistence type="predicted"/>
<accession>A0A3L8PQ75</accession>
<dbReference type="InterPro" id="IPR013216">
    <property type="entry name" value="Methyltransf_11"/>
</dbReference>
<dbReference type="GO" id="GO:0008757">
    <property type="term" value="F:S-adenosylmethionine-dependent methyltransferase activity"/>
    <property type="evidence" value="ECO:0007669"/>
    <property type="project" value="InterPro"/>
</dbReference>
<dbReference type="Pfam" id="PF08241">
    <property type="entry name" value="Methyltransf_11"/>
    <property type="match status" value="1"/>
</dbReference>
<dbReference type="RefSeq" id="WP_121792917.1">
    <property type="nucleotide sequence ID" value="NZ_RDBF01000001.1"/>
</dbReference>
<gene>
    <name evidence="2" type="ORF">D9V41_02465</name>
</gene>
<reference evidence="2 3" key="1">
    <citation type="submission" date="2018-10" db="EMBL/GenBank/DDBJ databases">
        <title>Aeromicrobium sp. 9W16Y-2 whole genome shotgun sequence.</title>
        <authorList>
            <person name="Li F."/>
        </authorList>
    </citation>
    <scope>NUCLEOTIDE SEQUENCE [LARGE SCALE GENOMIC DNA]</scope>
    <source>
        <strain evidence="2 3">9W16Y-2</strain>
    </source>
</reference>
<name>A0A3L8PQ75_9ACTN</name>
<dbReference type="SUPFAM" id="SSF53335">
    <property type="entry name" value="S-adenosyl-L-methionine-dependent methyltransferases"/>
    <property type="match status" value="1"/>
</dbReference>
<dbReference type="Proteomes" id="UP000282515">
    <property type="component" value="Unassembled WGS sequence"/>
</dbReference>
<dbReference type="AlphaFoldDB" id="A0A3L8PQ75"/>
<keyword evidence="2" id="KW-0808">Transferase</keyword>
<dbReference type="EMBL" id="RDBF01000001">
    <property type="protein sequence ID" value="RLV57511.1"/>
    <property type="molecule type" value="Genomic_DNA"/>
</dbReference>
<keyword evidence="3" id="KW-1185">Reference proteome</keyword>
<keyword evidence="2" id="KW-0489">Methyltransferase</keyword>
<dbReference type="GO" id="GO:0032259">
    <property type="term" value="P:methylation"/>
    <property type="evidence" value="ECO:0007669"/>
    <property type="project" value="UniProtKB-KW"/>
</dbReference>
<dbReference type="InterPro" id="IPR029063">
    <property type="entry name" value="SAM-dependent_MTases_sf"/>
</dbReference>
<protein>
    <submittedName>
        <fullName evidence="2">Class I SAM-dependent methyltransferase</fullName>
    </submittedName>
</protein>
<comment type="caution">
    <text evidence="2">The sequence shown here is derived from an EMBL/GenBank/DDBJ whole genome shotgun (WGS) entry which is preliminary data.</text>
</comment>